<evidence type="ECO:0000313" key="3">
    <source>
        <dbReference type="EMBL" id="EJK49442.1"/>
    </source>
</evidence>
<feature type="region of interest" description="Disordered" evidence="1">
    <location>
        <begin position="495"/>
        <end position="532"/>
    </location>
</feature>
<proteinExistence type="predicted"/>
<organism evidence="3 4">
    <name type="scientific">Thalassiosira oceanica</name>
    <name type="common">Marine diatom</name>
    <dbReference type="NCBI Taxonomy" id="159749"/>
    <lineage>
        <taxon>Eukaryota</taxon>
        <taxon>Sar</taxon>
        <taxon>Stramenopiles</taxon>
        <taxon>Ochrophyta</taxon>
        <taxon>Bacillariophyta</taxon>
        <taxon>Coscinodiscophyceae</taxon>
        <taxon>Thalassiosirophycidae</taxon>
        <taxon>Thalassiosirales</taxon>
        <taxon>Thalassiosiraceae</taxon>
        <taxon>Thalassiosira</taxon>
    </lineage>
</organism>
<dbReference type="SMART" id="SM00954">
    <property type="entry name" value="RelA_SpoT"/>
    <property type="match status" value="1"/>
</dbReference>
<feature type="compositionally biased region" description="Pro residues" evidence="1">
    <location>
        <begin position="1"/>
        <end position="13"/>
    </location>
</feature>
<dbReference type="CDD" id="cd05399">
    <property type="entry name" value="NT_Rel-Spo_like"/>
    <property type="match status" value="1"/>
</dbReference>
<dbReference type="Gene3D" id="1.10.3210.10">
    <property type="entry name" value="Hypothetical protein af1432"/>
    <property type="match status" value="1"/>
</dbReference>
<accession>K0RRX8</accession>
<dbReference type="InterPro" id="IPR007685">
    <property type="entry name" value="RelA_SpoT"/>
</dbReference>
<evidence type="ECO:0000259" key="2">
    <source>
        <dbReference type="SMART" id="SM00954"/>
    </source>
</evidence>
<protein>
    <recommendedName>
        <fullName evidence="2">RelA/SpoT domain-containing protein</fullName>
    </recommendedName>
</protein>
<dbReference type="Gene3D" id="3.30.460.10">
    <property type="entry name" value="Beta Polymerase, domain 2"/>
    <property type="match status" value="1"/>
</dbReference>
<dbReference type="EMBL" id="AGNL01044794">
    <property type="protein sequence ID" value="EJK49442.1"/>
    <property type="molecule type" value="Genomic_DNA"/>
</dbReference>
<dbReference type="Proteomes" id="UP000266841">
    <property type="component" value="Unassembled WGS sequence"/>
</dbReference>
<feature type="non-terminal residue" evidence="3">
    <location>
        <position position="1"/>
    </location>
</feature>
<evidence type="ECO:0000256" key="1">
    <source>
        <dbReference type="SAM" id="MobiDB-lite"/>
    </source>
</evidence>
<dbReference type="InterPro" id="IPR043519">
    <property type="entry name" value="NT_sf"/>
</dbReference>
<comment type="caution">
    <text evidence="3">The sequence shown here is derived from an EMBL/GenBank/DDBJ whole genome shotgun (WGS) entry which is preliminary data.</text>
</comment>
<dbReference type="PANTHER" id="PTHR21262">
    <property type="entry name" value="GUANOSINE-3',5'-BIS DIPHOSPHATE 3'-PYROPHOSPHOHYDROLASE"/>
    <property type="match status" value="1"/>
</dbReference>
<dbReference type="PANTHER" id="PTHR21262:SF31">
    <property type="entry name" value="GTP PYROPHOSPHOKINASE"/>
    <property type="match status" value="1"/>
</dbReference>
<evidence type="ECO:0000313" key="4">
    <source>
        <dbReference type="Proteomes" id="UP000266841"/>
    </source>
</evidence>
<feature type="domain" description="RelA/SpoT" evidence="2">
    <location>
        <begin position="328"/>
        <end position="469"/>
    </location>
</feature>
<dbReference type="OrthoDB" id="44313at2759"/>
<dbReference type="GO" id="GO:0015969">
    <property type="term" value="P:guanosine tetraphosphate metabolic process"/>
    <property type="evidence" value="ECO:0007669"/>
    <property type="project" value="InterPro"/>
</dbReference>
<reference evidence="3 4" key="1">
    <citation type="journal article" date="2012" name="Genome Biol.">
        <title>Genome and low-iron response of an oceanic diatom adapted to chronic iron limitation.</title>
        <authorList>
            <person name="Lommer M."/>
            <person name="Specht M."/>
            <person name="Roy A.S."/>
            <person name="Kraemer L."/>
            <person name="Andreson R."/>
            <person name="Gutowska M.A."/>
            <person name="Wolf J."/>
            <person name="Bergner S.V."/>
            <person name="Schilhabel M.B."/>
            <person name="Klostermeier U.C."/>
            <person name="Beiko R.G."/>
            <person name="Rosenstiel P."/>
            <person name="Hippler M."/>
            <person name="Laroche J."/>
        </authorList>
    </citation>
    <scope>NUCLEOTIDE SEQUENCE [LARGE SCALE GENOMIC DNA]</scope>
    <source>
        <strain evidence="3 4">CCMP1005</strain>
    </source>
</reference>
<feature type="region of interest" description="Disordered" evidence="1">
    <location>
        <begin position="1"/>
        <end position="54"/>
    </location>
</feature>
<name>K0RRX8_THAOC</name>
<dbReference type="SUPFAM" id="SSF81301">
    <property type="entry name" value="Nucleotidyltransferase"/>
    <property type="match status" value="1"/>
</dbReference>
<dbReference type="SUPFAM" id="SSF109604">
    <property type="entry name" value="HD-domain/PDEase-like"/>
    <property type="match status" value="1"/>
</dbReference>
<sequence>PPPVAAPRLPPLGAPRTPEATVRPPPPPLRPGGRDGRRRRPCGRVGRSPEGRRRGRLLLHTGQLARAHRRFGPVRGGVSLLLAGGREGARGGGVVRPRGGEECGVEEEECLRQAGADAKFLCALAGSGIEEYGAHAVKIALDSAKLKSMETLAASVVRSNESGLPSGRRSTGRRLHGPDARNLRSLLLSVNDEGDWRALAVRSAACLYRLRGLASHRSALLECGDGYGGVDPGRVTPDESRASHEALHIYAPLAARLGMFRLKTELEDAAFRALYPRSHGAVFAMGRGDDTVSEGMRAVLSDVTCQIKRIVQDDCEFMDNIESVSVTARVKEPYSVWRKMLKISKETNQSVRDMSILDVPDAVATRVVFKARKLADDESDDATRDREQRMCYHLLDLCAAAWPDHGESGTRLKDYVRNPKPNGYRSLHYSTTKRWRGQSWPFEVQIRSREMHKNAEFGVAAHWNYKREGIDGGDGRIDKTSEAYLRSADDWRRREASARAKRGAHQPPSSAAYTTAGGGGYDSESDDNSPARYIEEEIRRQRKRDRETRLAPYLEALSGDMTDMTREAVYVFVSVQPPTTDGSASPSSSSPATLAEGTVLSLPHGSRVLDAVRVAEKWSAFLEDGRGNLYDGRGAFAALRNGFRTSAMGTERLDNGDVVSIVPTDSLVSAKWSGSTGGAEIIIAKKSNASDTPVNRYPIGHGVRLVPVALVDVERLL</sequence>
<keyword evidence="4" id="KW-1185">Reference proteome</keyword>
<dbReference type="eggNOG" id="KOG1157">
    <property type="taxonomic scope" value="Eukaryota"/>
</dbReference>
<dbReference type="Pfam" id="PF04607">
    <property type="entry name" value="RelA_SpoT"/>
    <property type="match status" value="1"/>
</dbReference>
<gene>
    <name evidence="3" type="ORF">THAOC_31684</name>
</gene>
<dbReference type="AlphaFoldDB" id="K0RRX8"/>